<dbReference type="AlphaFoldDB" id="A0A7I9VSE1"/>
<keyword evidence="3" id="KW-1185">Reference proteome</keyword>
<dbReference type="InterPro" id="IPR039315">
    <property type="entry name" value="CheW"/>
</dbReference>
<gene>
    <name evidence="2" type="primary">cheW34H-2</name>
    <name evidence="2" type="ORF">AMYX_39620</name>
</gene>
<dbReference type="SUPFAM" id="SSF50341">
    <property type="entry name" value="CheW-like"/>
    <property type="match status" value="1"/>
</dbReference>
<evidence type="ECO:0000313" key="3">
    <source>
        <dbReference type="Proteomes" id="UP000503640"/>
    </source>
</evidence>
<dbReference type="Gene3D" id="2.40.50.180">
    <property type="entry name" value="CheA-289, Domain 4"/>
    <property type="match status" value="1"/>
</dbReference>
<dbReference type="GO" id="GO:0006935">
    <property type="term" value="P:chemotaxis"/>
    <property type="evidence" value="ECO:0007669"/>
    <property type="project" value="InterPro"/>
</dbReference>
<proteinExistence type="predicted"/>
<dbReference type="Proteomes" id="UP000503640">
    <property type="component" value="Unassembled WGS sequence"/>
</dbReference>
<dbReference type="PROSITE" id="PS50851">
    <property type="entry name" value="CHEW"/>
    <property type="match status" value="1"/>
</dbReference>
<dbReference type="PANTHER" id="PTHR22617:SF23">
    <property type="entry name" value="CHEMOTAXIS PROTEIN CHEW"/>
    <property type="match status" value="1"/>
</dbReference>
<sequence>MSTVESTNQNAAAPSLSAADIGVQLAGKYMTFKLAEEVYGLEILKVREIIGLMDITRVPRSADFIRGVINLRGKVIPVIDLRLKFAMDACQATEQTVIIVVQCQVGARNLTMGILVDQVLEVLSIEAAAIEPPPQLGEAAVEAQFILGVGKAGERVIFLLDIGKVLGREDAAAVASAAAA</sequence>
<dbReference type="RefSeq" id="WP_176068494.1">
    <property type="nucleotide sequence ID" value="NZ_BJTG01000011.1"/>
</dbReference>
<dbReference type="EMBL" id="BJTG01000011">
    <property type="protein sequence ID" value="GEJ59221.1"/>
    <property type="molecule type" value="Genomic_DNA"/>
</dbReference>
<dbReference type="Pfam" id="PF01584">
    <property type="entry name" value="CheW"/>
    <property type="match status" value="1"/>
</dbReference>
<comment type="caution">
    <text evidence="2">The sequence shown here is derived from an EMBL/GenBank/DDBJ whole genome shotgun (WGS) entry which is preliminary data.</text>
</comment>
<evidence type="ECO:0000313" key="2">
    <source>
        <dbReference type="EMBL" id="GEJ59221.1"/>
    </source>
</evidence>
<dbReference type="InterPro" id="IPR036061">
    <property type="entry name" value="CheW-like_dom_sf"/>
</dbReference>
<dbReference type="GO" id="GO:0007165">
    <property type="term" value="P:signal transduction"/>
    <property type="evidence" value="ECO:0007669"/>
    <property type="project" value="InterPro"/>
</dbReference>
<dbReference type="Gene3D" id="2.30.30.40">
    <property type="entry name" value="SH3 Domains"/>
    <property type="match status" value="1"/>
</dbReference>
<dbReference type="GO" id="GO:0005829">
    <property type="term" value="C:cytosol"/>
    <property type="evidence" value="ECO:0007669"/>
    <property type="project" value="TreeGrafter"/>
</dbReference>
<organism evidence="2 3">
    <name type="scientific">Anaeromyxobacter diazotrophicus</name>
    <dbReference type="NCBI Taxonomy" id="2590199"/>
    <lineage>
        <taxon>Bacteria</taxon>
        <taxon>Pseudomonadati</taxon>
        <taxon>Myxococcota</taxon>
        <taxon>Myxococcia</taxon>
        <taxon>Myxococcales</taxon>
        <taxon>Cystobacterineae</taxon>
        <taxon>Anaeromyxobacteraceae</taxon>
        <taxon>Anaeromyxobacter</taxon>
    </lineage>
</organism>
<feature type="domain" description="CheW-like" evidence="1">
    <location>
        <begin position="26"/>
        <end position="171"/>
    </location>
</feature>
<reference evidence="3" key="1">
    <citation type="journal article" date="2020" name="Appl. Environ. Microbiol.">
        <title>Diazotrophic Anaeromyxobacter Isolates from Soils.</title>
        <authorList>
            <person name="Masuda Y."/>
            <person name="Yamanaka H."/>
            <person name="Xu Z.X."/>
            <person name="Shiratori Y."/>
            <person name="Aono T."/>
            <person name="Amachi S."/>
            <person name="Senoo K."/>
            <person name="Itoh H."/>
        </authorList>
    </citation>
    <scope>NUCLEOTIDE SEQUENCE [LARGE SCALE GENOMIC DNA]</scope>
    <source>
        <strain evidence="3">R267</strain>
    </source>
</reference>
<protein>
    <submittedName>
        <fullName evidence="2">Chemotaxis protein CheW</fullName>
    </submittedName>
</protein>
<dbReference type="InterPro" id="IPR002545">
    <property type="entry name" value="CheW-lke_dom"/>
</dbReference>
<accession>A0A7I9VSE1</accession>
<evidence type="ECO:0000259" key="1">
    <source>
        <dbReference type="PROSITE" id="PS50851"/>
    </source>
</evidence>
<dbReference type="SMART" id="SM00260">
    <property type="entry name" value="CheW"/>
    <property type="match status" value="1"/>
</dbReference>
<dbReference type="PANTHER" id="PTHR22617">
    <property type="entry name" value="CHEMOTAXIS SENSOR HISTIDINE KINASE-RELATED"/>
    <property type="match status" value="1"/>
</dbReference>
<name>A0A7I9VSE1_9BACT</name>